<name>A0A9Q5N9H2_SANBA</name>
<dbReference type="InterPro" id="IPR019382">
    <property type="entry name" value="eIF3l"/>
</dbReference>
<comment type="caution">
    <text evidence="7">The sequence shown here is derived from an EMBL/GenBank/DDBJ whole genome shotgun (WGS) entry which is preliminary data.</text>
</comment>
<evidence type="ECO:0000313" key="8">
    <source>
        <dbReference type="Proteomes" id="UP000757232"/>
    </source>
</evidence>
<comment type="subunit">
    <text evidence="4">Component of the eukaryotic translation initiation factor 3 (eIF-3) complex.</text>
</comment>
<evidence type="ECO:0000256" key="5">
    <source>
        <dbReference type="SAM" id="MobiDB-lite"/>
    </source>
</evidence>
<dbReference type="CDD" id="cd01741">
    <property type="entry name" value="GATase1_1"/>
    <property type="match status" value="1"/>
</dbReference>
<keyword evidence="3 4" id="KW-0648">Protein biosynthesis</keyword>
<dbReference type="GO" id="GO:0005852">
    <property type="term" value="C:eukaryotic translation initiation factor 3 complex"/>
    <property type="evidence" value="ECO:0007669"/>
    <property type="project" value="UniProtKB-UniRule"/>
</dbReference>
<protein>
    <recommendedName>
        <fullName evidence="4">Eukaryotic translation initiation factor 3 subunit L</fullName>
        <shortName evidence="4">eIF3l</shortName>
    </recommendedName>
</protein>
<dbReference type="EMBL" id="LNZH02000082">
    <property type="protein sequence ID" value="OCB91532.1"/>
    <property type="molecule type" value="Genomic_DNA"/>
</dbReference>
<dbReference type="PROSITE" id="PS51273">
    <property type="entry name" value="GATASE_TYPE_1"/>
    <property type="match status" value="1"/>
</dbReference>
<comment type="similarity">
    <text evidence="4">Belongs to the eIF-3 subunit L family.</text>
</comment>
<evidence type="ECO:0000259" key="6">
    <source>
        <dbReference type="Pfam" id="PF00117"/>
    </source>
</evidence>
<feature type="compositionally biased region" description="Polar residues" evidence="5">
    <location>
        <begin position="590"/>
        <end position="613"/>
    </location>
</feature>
<keyword evidence="8" id="KW-1185">Reference proteome</keyword>
<dbReference type="InterPro" id="IPR044992">
    <property type="entry name" value="ChyE-like"/>
</dbReference>
<comment type="subcellular location">
    <subcellularLocation>
        <location evidence="4">Cytoplasm</location>
    </subcellularLocation>
</comment>
<evidence type="ECO:0000256" key="2">
    <source>
        <dbReference type="ARBA" id="ARBA00022540"/>
    </source>
</evidence>
<dbReference type="GO" id="GO:0003743">
    <property type="term" value="F:translation initiation factor activity"/>
    <property type="evidence" value="ECO:0007669"/>
    <property type="project" value="UniProtKB-UniRule"/>
</dbReference>
<evidence type="ECO:0000256" key="1">
    <source>
        <dbReference type="ARBA" id="ARBA00022490"/>
    </source>
</evidence>
<reference evidence="7" key="1">
    <citation type="submission" date="2016-06" db="EMBL/GenBank/DDBJ databases">
        <title>Draft Genome sequence of the fungus Inonotus baumii.</title>
        <authorList>
            <person name="Zhu H."/>
            <person name="Lin W."/>
        </authorList>
    </citation>
    <scope>NUCLEOTIDE SEQUENCE</scope>
    <source>
        <strain evidence="7">821</strain>
    </source>
</reference>
<evidence type="ECO:0000256" key="4">
    <source>
        <dbReference type="HAMAP-Rule" id="MF_03011"/>
    </source>
</evidence>
<dbReference type="HAMAP" id="MF_03011">
    <property type="entry name" value="eIF3l"/>
    <property type="match status" value="1"/>
</dbReference>
<dbReference type="GO" id="GO:0001732">
    <property type="term" value="P:formation of cytoplasmic translation initiation complex"/>
    <property type="evidence" value="ECO:0007669"/>
    <property type="project" value="UniProtKB-UniRule"/>
</dbReference>
<sequence>MPIWAAEAEVDEDLQDVDLSHAIGNYVQNDVYDEAQAQIDNATFTAVQQQMAQQQAFAQIPDSVKRFIVHFHQAVVNNNLEQISIAYESGWNKLTEKHYAKTEWPEAEVIAPLVNDDPIFLILYRELYYRHVYSRLQPDIDDRFHSYENSCELFNYLLNSDGPVPHELPDQWLWDILDEFIYQFQSFSVWRSKVKSKSEEELVLLADGSQVWSCYSVLNVLYSLIQKSKINEYIVATREGKSEEEINEVVGEYGQRPLYRMLGYFSIICLLRVHVLLGDFTLALKVMENVELSQKAPLTRVTACHVSTYYHVGFCYLALRRYPDAIRIFVSILNFIMRMRRYHTRSYQYDQINKTADRMYALFAICHALSPSRLDDNILSTAKERFGEQMAKMANIGTNAGSEKGMVNEDALRAFEELYIYACPKFITANPPPYDDPAALSSYLAETPVEPAQRHLALFLSDVRAQASAPTLRSFLKLYTSLDARKLASFLDADEEEMVQQMMVLKQCSRRISRVASNASGISSEGGRGLLDGEAISTSDLDFVIDENMVHIVEATVGRRYAGWFIRSTESAQRVLDGLKAIPLPKQKPAGQTAQNAEPTPASAASQPSTKLSTGPKVASAKSTQQQNVVRNIVPIKLALLLCDTPVPAVLSAKGTYLDVFRELLRLSYPSSKLENEQSPSSFKLDGFDVVSAQEYPDLDKGEYSGVLISGSKFSAYDNDPWIAGICFGHQIIARALGGECVPNGGQWEIGTTEMELTNIGKKVFRTDRSMLPIQQMHRDHVPTVPPSFHLLGSSPVAPVQGLVRFASSGSTSLSEEAEPKDIQILTVQGHPEFTPFIVNSIIDVREKNGAMSPEIAKEGRERAVRPDEGTGIIGRTIWKALGIGSDEKVG</sequence>
<dbReference type="SUPFAM" id="SSF52317">
    <property type="entry name" value="Class I glutamine amidotransferase-like"/>
    <property type="match status" value="1"/>
</dbReference>
<feature type="region of interest" description="Disordered" evidence="5">
    <location>
        <begin position="584"/>
        <end position="624"/>
    </location>
</feature>
<dbReference type="AlphaFoldDB" id="A0A9Q5N9H2"/>
<dbReference type="OrthoDB" id="15082at2759"/>
<keyword evidence="1 4" id="KW-0963">Cytoplasm</keyword>
<evidence type="ECO:0000313" key="7">
    <source>
        <dbReference type="EMBL" id="OCB91532.1"/>
    </source>
</evidence>
<evidence type="ECO:0000256" key="3">
    <source>
        <dbReference type="ARBA" id="ARBA00022917"/>
    </source>
</evidence>
<dbReference type="Pfam" id="PF00117">
    <property type="entry name" value="GATase"/>
    <property type="match status" value="1"/>
</dbReference>
<dbReference type="Proteomes" id="UP000757232">
    <property type="component" value="Unassembled WGS sequence"/>
</dbReference>
<keyword evidence="2 4" id="KW-0396">Initiation factor</keyword>
<accession>A0A9Q5N9H2</accession>
<dbReference type="PANTHER" id="PTHR13242:SF0">
    <property type="entry name" value="EUKARYOTIC TRANSLATION INITIATION FACTOR 3 SUBUNIT L"/>
    <property type="match status" value="1"/>
</dbReference>
<proteinExistence type="inferred from homology"/>
<dbReference type="InterPro" id="IPR017926">
    <property type="entry name" value="GATASE"/>
</dbReference>
<dbReference type="InterPro" id="IPR029062">
    <property type="entry name" value="Class_I_gatase-like"/>
</dbReference>
<dbReference type="PANTHER" id="PTHR13242">
    <property type="entry name" value="EUKARYOTIC TRANSLATION INITIATION FACTOR 3"/>
    <property type="match status" value="1"/>
</dbReference>
<comment type="function">
    <text evidence="4">Component of the eukaryotic translation initiation factor 3 (eIF-3) complex, which is involved in protein synthesis of a specialized repertoire of mRNAs and, together with other initiation factors, stimulates binding of mRNA and methionyl-tRNAi to the 40S ribosome. The eIF-3 complex specifically targets and initiates translation of a subset of mRNAs involved in cell proliferation.</text>
</comment>
<dbReference type="GO" id="GO:0033290">
    <property type="term" value="C:eukaryotic 48S preinitiation complex"/>
    <property type="evidence" value="ECO:0007669"/>
    <property type="project" value="UniProtKB-UniRule"/>
</dbReference>
<gene>
    <name evidence="7" type="ORF">A7U60_g1209</name>
</gene>
<dbReference type="Pfam" id="PF10255">
    <property type="entry name" value="Paf67"/>
    <property type="match status" value="1"/>
</dbReference>
<organism evidence="7 8">
    <name type="scientific">Sanghuangporus baumii</name>
    <name type="common">Phellinus baumii</name>
    <dbReference type="NCBI Taxonomy" id="108892"/>
    <lineage>
        <taxon>Eukaryota</taxon>
        <taxon>Fungi</taxon>
        <taxon>Dikarya</taxon>
        <taxon>Basidiomycota</taxon>
        <taxon>Agaricomycotina</taxon>
        <taxon>Agaricomycetes</taxon>
        <taxon>Hymenochaetales</taxon>
        <taxon>Hymenochaetaceae</taxon>
        <taxon>Sanghuangporus</taxon>
    </lineage>
</organism>
<dbReference type="GO" id="GO:0016282">
    <property type="term" value="C:eukaryotic 43S preinitiation complex"/>
    <property type="evidence" value="ECO:0007669"/>
    <property type="project" value="UniProtKB-UniRule"/>
</dbReference>
<feature type="domain" description="Glutamine amidotransferase" evidence="6">
    <location>
        <begin position="723"/>
        <end position="836"/>
    </location>
</feature>
<dbReference type="Gene3D" id="3.40.50.880">
    <property type="match status" value="1"/>
</dbReference>